<dbReference type="PANTHER" id="PTHR47024">
    <property type="entry name" value="BIOFILM ABSENT ON HEAD (AFTER YERSINIA EXPOSURE)-RELATED"/>
    <property type="match status" value="1"/>
</dbReference>
<keyword evidence="6" id="KW-1185">Reference proteome</keyword>
<evidence type="ECO:0000256" key="5">
    <source>
        <dbReference type="ARBA" id="ARBA00023136"/>
    </source>
</evidence>
<reference evidence="7" key="1">
    <citation type="submission" date="2017-02" db="UniProtKB">
        <authorList>
            <consortium name="WormBaseParasite"/>
        </authorList>
    </citation>
    <scope>IDENTIFICATION</scope>
</reference>
<dbReference type="AlphaFoldDB" id="A0A0N4Z7P9"/>
<comment type="subcellular location">
    <subcellularLocation>
        <location evidence="1">Membrane</location>
        <topology evidence="1">Single-pass membrane protein</topology>
    </subcellularLocation>
</comment>
<evidence type="ECO:0000256" key="2">
    <source>
        <dbReference type="ARBA" id="ARBA00007647"/>
    </source>
</evidence>
<keyword evidence="5" id="KW-0472">Membrane</keyword>
<dbReference type="WBParaSite" id="PTRK_0000320100.1">
    <property type="protein sequence ID" value="PTRK_0000320100.1"/>
    <property type="gene ID" value="PTRK_0000320100"/>
</dbReference>
<evidence type="ECO:0000256" key="3">
    <source>
        <dbReference type="ARBA" id="ARBA00022676"/>
    </source>
</evidence>
<protein>
    <submittedName>
        <fullName evidence="7">Glycosyltransferase family 92 protein</fullName>
    </submittedName>
</protein>
<keyword evidence="4" id="KW-0808">Transferase</keyword>
<keyword evidence="3" id="KW-0328">Glycosyltransferase</keyword>
<evidence type="ECO:0000256" key="1">
    <source>
        <dbReference type="ARBA" id="ARBA00004167"/>
    </source>
</evidence>
<evidence type="ECO:0000313" key="7">
    <source>
        <dbReference type="WBParaSite" id="PTRK_0000320100.1"/>
    </source>
</evidence>
<proteinExistence type="inferred from homology"/>
<evidence type="ECO:0000313" key="6">
    <source>
        <dbReference type="Proteomes" id="UP000038045"/>
    </source>
</evidence>
<dbReference type="InterPro" id="IPR008166">
    <property type="entry name" value="Glyco_transf_92"/>
</dbReference>
<organism evidence="6 7">
    <name type="scientific">Parastrongyloides trichosuri</name>
    <name type="common">Possum-specific nematode worm</name>
    <dbReference type="NCBI Taxonomy" id="131310"/>
    <lineage>
        <taxon>Eukaryota</taxon>
        <taxon>Metazoa</taxon>
        <taxon>Ecdysozoa</taxon>
        <taxon>Nematoda</taxon>
        <taxon>Chromadorea</taxon>
        <taxon>Rhabditida</taxon>
        <taxon>Tylenchina</taxon>
        <taxon>Panagrolaimomorpha</taxon>
        <taxon>Strongyloidoidea</taxon>
        <taxon>Strongyloididae</taxon>
        <taxon>Parastrongyloides</taxon>
    </lineage>
</organism>
<accession>A0A0N4Z7P9</accession>
<dbReference type="PANTHER" id="PTHR47024:SF1">
    <property type="entry name" value="GLYCOSYLTRANSFERASE FAMILY 92 PROTEIN"/>
    <property type="match status" value="1"/>
</dbReference>
<name>A0A0N4Z7P9_PARTI</name>
<dbReference type="Pfam" id="PF01697">
    <property type="entry name" value="Glyco_transf_92"/>
    <property type="match status" value="2"/>
</dbReference>
<evidence type="ECO:0000256" key="4">
    <source>
        <dbReference type="ARBA" id="ARBA00022679"/>
    </source>
</evidence>
<comment type="similarity">
    <text evidence="2">Belongs to the glycosyltransferase 92 family.</text>
</comment>
<dbReference type="Proteomes" id="UP000038045">
    <property type="component" value="Unplaced"/>
</dbReference>
<dbReference type="GO" id="GO:0016757">
    <property type="term" value="F:glycosyltransferase activity"/>
    <property type="evidence" value="ECO:0007669"/>
    <property type="project" value="UniProtKB-KW"/>
</dbReference>
<dbReference type="GO" id="GO:0016020">
    <property type="term" value="C:membrane"/>
    <property type="evidence" value="ECO:0007669"/>
    <property type="project" value="UniProtKB-SubCell"/>
</dbReference>
<sequence length="707" mass="83635">MIPYERLKNLSHVTLVNSRTHHSQSFPLLFDAVNSKPYDGIVVCVPILYYYTTWIQLFLFLERWRQEGNAKIFIYYRSLSPDVFELLKYYEKIELIKLYTAPIFPPYDPLKNHVTSSYFFGPIVLNDCIYFISYTKNILDKDFNFTTTATMTKDDRNKLFGKAIFLTSRVMELDYHLPQYSAGDDGFRIPVDKGIILHARANHILEKRSWPRILNILNNKERASLVQRYEELSNNVNSSLPLIYNYPVEHFLWDCFLLNEIDCKRRGRKLNRLKKLNHDTMYFMNFYVIPKNYYSSTKGTVVGMVMSSCLSKRNVEKKKKSHLYVKIDGVTYEEDPYLFQKALCHQTNFKCVLYPTEVYFMIPYNKVINLKEITVVSKKTNSQKTFSLNSVAAKSEIFNGIVVCVPVLYYYTTWIQLFMFLENWRREGNVKIFIYYRSLSPDVYELLKYYETLGLVIIQTAPLLPTNDPFTNHSPSSLGFGPLIFNDCLYRINTKYSVVMDVDEYFHLFETRKTLLEFIEDTIKEKPNYNYYNFESYYMSYVDKEIDEDFKFAVEAKLKKDPINLHGKSVFLTNKVIELSYHIPQFSNGTDGYRIPSTTALLLHARANHIFEKRSWPLKISIIGNDDRLNIIMRYEELKNNTRLSFPLTYNQPVDDILNRCIHKKMKVKKKMCMYSFEACRDVMNKLGKWIYAENDVGNYKELIKFH</sequence>